<keyword evidence="1" id="KW-0560">Oxidoreductase</keyword>
<dbReference type="GO" id="GO:0035336">
    <property type="term" value="P:long-chain fatty-acyl-CoA metabolic process"/>
    <property type="evidence" value="ECO:0007669"/>
    <property type="project" value="TreeGrafter"/>
</dbReference>
<sequence>MSSVNEWYRGRKILVTGATGFMGKVLIEKILYSIPDVECVYALVRSKRGKTPEARIEEMWKLPMFARIREEKPHVMKKLIMIEGDVMYENLGVEQLLLEQLLEEHLPRKSGLPEVELHSSTKLIEVFTKGVNENTIRYRRSSCGSIPIIAAAASAEGRR</sequence>
<dbReference type="STRING" id="151549.A0A4C1WMQ1"/>
<dbReference type="EC" id="1.2.1.84" evidence="1"/>
<keyword evidence="1" id="KW-0443">Lipid metabolism</keyword>
<reference evidence="3 4" key="1">
    <citation type="journal article" date="2019" name="Commun. Biol.">
        <title>The bagworm genome reveals a unique fibroin gene that provides high tensile strength.</title>
        <authorList>
            <person name="Kono N."/>
            <person name="Nakamura H."/>
            <person name="Ohtoshi R."/>
            <person name="Tomita M."/>
            <person name="Numata K."/>
            <person name="Arakawa K."/>
        </authorList>
    </citation>
    <scope>NUCLEOTIDE SEQUENCE [LARGE SCALE GENOMIC DNA]</scope>
</reference>
<keyword evidence="1" id="KW-0444">Lipid biosynthesis</keyword>
<comment type="function">
    <text evidence="1">Catalyzes the reduction of fatty acyl-CoA to fatty alcohols.</text>
</comment>
<comment type="caution">
    <text evidence="3">The sequence shown here is derived from an EMBL/GenBank/DDBJ whole genome shotgun (WGS) entry which is preliminary data.</text>
</comment>
<dbReference type="InterPro" id="IPR036291">
    <property type="entry name" value="NAD(P)-bd_dom_sf"/>
</dbReference>
<dbReference type="GO" id="GO:0102965">
    <property type="term" value="F:alcohol-forming long-chain fatty acyl-CoA reductase activity"/>
    <property type="evidence" value="ECO:0007669"/>
    <property type="project" value="UniProtKB-EC"/>
</dbReference>
<feature type="domain" description="Thioester reductase (TE)" evidence="2">
    <location>
        <begin position="15"/>
        <end position="103"/>
    </location>
</feature>
<dbReference type="InterPro" id="IPR026055">
    <property type="entry name" value="FAR"/>
</dbReference>
<dbReference type="GO" id="GO:0005777">
    <property type="term" value="C:peroxisome"/>
    <property type="evidence" value="ECO:0007669"/>
    <property type="project" value="TreeGrafter"/>
</dbReference>
<dbReference type="PANTHER" id="PTHR11011">
    <property type="entry name" value="MALE STERILITY PROTEIN 2-RELATED"/>
    <property type="match status" value="1"/>
</dbReference>
<evidence type="ECO:0000259" key="2">
    <source>
        <dbReference type="Pfam" id="PF07993"/>
    </source>
</evidence>
<dbReference type="SUPFAM" id="SSF51735">
    <property type="entry name" value="NAD(P)-binding Rossmann-fold domains"/>
    <property type="match status" value="1"/>
</dbReference>
<dbReference type="Gene3D" id="3.40.50.720">
    <property type="entry name" value="NAD(P)-binding Rossmann-like Domain"/>
    <property type="match status" value="1"/>
</dbReference>
<dbReference type="GO" id="GO:0080019">
    <property type="term" value="F:alcohol-forming very long-chain fatty acyl-CoA reductase activity"/>
    <property type="evidence" value="ECO:0007669"/>
    <property type="project" value="InterPro"/>
</dbReference>
<dbReference type="AlphaFoldDB" id="A0A4C1WMQ1"/>
<dbReference type="Pfam" id="PF07993">
    <property type="entry name" value="NAD_binding_4"/>
    <property type="match status" value="1"/>
</dbReference>
<keyword evidence="1" id="KW-0521">NADP</keyword>
<comment type="similarity">
    <text evidence="1">Belongs to the fatty acyl-CoA reductase family.</text>
</comment>
<evidence type="ECO:0000313" key="4">
    <source>
        <dbReference type="Proteomes" id="UP000299102"/>
    </source>
</evidence>
<comment type="catalytic activity">
    <reaction evidence="1">
        <text>a long-chain fatty acyl-CoA + 2 NADPH + 2 H(+) = a long-chain primary fatty alcohol + 2 NADP(+) + CoA</text>
        <dbReference type="Rhea" id="RHEA:52716"/>
        <dbReference type="ChEBI" id="CHEBI:15378"/>
        <dbReference type="ChEBI" id="CHEBI:57287"/>
        <dbReference type="ChEBI" id="CHEBI:57783"/>
        <dbReference type="ChEBI" id="CHEBI:58349"/>
        <dbReference type="ChEBI" id="CHEBI:77396"/>
        <dbReference type="ChEBI" id="CHEBI:83139"/>
        <dbReference type="EC" id="1.2.1.84"/>
    </reaction>
</comment>
<protein>
    <recommendedName>
        <fullName evidence="1">Fatty acyl-CoA reductase</fullName>
        <ecNumber evidence="1">1.2.1.84</ecNumber>
    </recommendedName>
</protein>
<dbReference type="EMBL" id="BGZK01000605">
    <property type="protein sequence ID" value="GBP52561.1"/>
    <property type="molecule type" value="Genomic_DNA"/>
</dbReference>
<evidence type="ECO:0000256" key="1">
    <source>
        <dbReference type="RuleBase" id="RU363097"/>
    </source>
</evidence>
<dbReference type="OrthoDB" id="429813at2759"/>
<proteinExistence type="inferred from homology"/>
<name>A0A4C1WMQ1_EUMVA</name>
<accession>A0A4C1WMQ1</accession>
<evidence type="ECO:0000313" key="3">
    <source>
        <dbReference type="EMBL" id="GBP52561.1"/>
    </source>
</evidence>
<gene>
    <name evidence="3" type="primary">FAR1</name>
    <name evidence="3" type="ORF">EVAR_39084_1</name>
</gene>
<keyword evidence="4" id="KW-1185">Reference proteome</keyword>
<dbReference type="PANTHER" id="PTHR11011:SF12">
    <property type="entry name" value="FATTY ACYL-COA REDUCTASE"/>
    <property type="match status" value="1"/>
</dbReference>
<organism evidence="3 4">
    <name type="scientific">Eumeta variegata</name>
    <name type="common">Bagworm moth</name>
    <name type="synonym">Eumeta japonica</name>
    <dbReference type="NCBI Taxonomy" id="151549"/>
    <lineage>
        <taxon>Eukaryota</taxon>
        <taxon>Metazoa</taxon>
        <taxon>Ecdysozoa</taxon>
        <taxon>Arthropoda</taxon>
        <taxon>Hexapoda</taxon>
        <taxon>Insecta</taxon>
        <taxon>Pterygota</taxon>
        <taxon>Neoptera</taxon>
        <taxon>Endopterygota</taxon>
        <taxon>Lepidoptera</taxon>
        <taxon>Glossata</taxon>
        <taxon>Ditrysia</taxon>
        <taxon>Tineoidea</taxon>
        <taxon>Psychidae</taxon>
        <taxon>Oiketicinae</taxon>
        <taxon>Eumeta</taxon>
    </lineage>
</organism>
<dbReference type="Proteomes" id="UP000299102">
    <property type="component" value="Unassembled WGS sequence"/>
</dbReference>
<dbReference type="InterPro" id="IPR013120">
    <property type="entry name" value="FAR_NAD-bd"/>
</dbReference>